<dbReference type="OrthoDB" id="2193070at2"/>
<dbReference type="EMBL" id="VBTH01000002">
    <property type="protein sequence ID" value="TLQ05442.1"/>
    <property type="molecule type" value="Genomic_DNA"/>
</dbReference>
<dbReference type="Pfam" id="PF07083">
    <property type="entry name" value="DUF1351"/>
    <property type="match status" value="1"/>
</dbReference>
<reference evidence="1 2" key="1">
    <citation type="submission" date="2019-05" db="EMBL/GenBank/DDBJ databases">
        <title>The metagenome of a microbial culture collection derived from dairy environment covers the genomic content of the human microbiome.</title>
        <authorList>
            <person name="Roder T."/>
            <person name="Wuthrich D."/>
            <person name="Sattari Z."/>
            <person name="Von Ah U."/>
            <person name="Bar C."/>
            <person name="Ronchi F."/>
            <person name="Macpherson A.J."/>
            <person name="Ganal-Vonarburg S.C."/>
            <person name="Bruggmann R."/>
            <person name="Vergeres G."/>
        </authorList>
    </citation>
    <scope>NUCLEOTIDE SEQUENCE [LARGE SCALE GENOMIC DNA]</scope>
    <source>
        <strain evidence="1 2">FAM 18815</strain>
    </source>
</reference>
<evidence type="ECO:0000313" key="1">
    <source>
        <dbReference type="EMBL" id="TLQ05442.1"/>
    </source>
</evidence>
<name>A0A5R9BZJ7_9LACO</name>
<gene>
    <name evidence="1" type="ORF">FEZ51_01930</name>
</gene>
<dbReference type="RefSeq" id="WP_138473786.1">
    <property type="nucleotide sequence ID" value="NZ_VBTH01000002.1"/>
</dbReference>
<proteinExistence type="predicted"/>
<protein>
    <submittedName>
        <fullName evidence="1">DUF1351 domain-containing protein</fullName>
    </submittedName>
</protein>
<comment type="caution">
    <text evidence="1">The sequence shown here is derived from an EMBL/GenBank/DDBJ whole genome shotgun (WGS) entry which is preliminary data.</text>
</comment>
<dbReference type="Proteomes" id="UP000305541">
    <property type="component" value="Unassembled WGS sequence"/>
</dbReference>
<evidence type="ECO:0000313" key="2">
    <source>
        <dbReference type="Proteomes" id="UP000305541"/>
    </source>
</evidence>
<dbReference type="InterPro" id="IPR009785">
    <property type="entry name" value="Prophage_Lj928_Orf309"/>
</dbReference>
<accession>A0A5R9BZJ7</accession>
<organism evidence="1 2">
    <name type="scientific">Pediococcus stilesii</name>
    <dbReference type="NCBI Taxonomy" id="331679"/>
    <lineage>
        <taxon>Bacteria</taxon>
        <taxon>Bacillati</taxon>
        <taxon>Bacillota</taxon>
        <taxon>Bacilli</taxon>
        <taxon>Lactobacillales</taxon>
        <taxon>Lactobacillaceae</taxon>
        <taxon>Pediococcus</taxon>
    </lineage>
</organism>
<sequence length="298" mass="34571">MSNEVAERRTEIEFQPATLKLTNKAQLVDWATEIRDKFKKENLISTPESLAGDKSVLSDLKGKYKELDEARLEVQREFKKPLDSFNGDVKEALKIINEAITPIDTVIKNEELREKEERRNNVLEIAKQIFSEYDVDLSKLEFNEKWANKTYGIGKRKDEITEQAVRLAKEKETLIKNSEAIQKLALDRKLEPEGFVQQLYNGVSMASVIENINRAEKDMKDRIERNKRLEVARKAQEKVQREAKTTKVGDKRIDNETGEVVEEFKTFRFTAKLSIAQAKQLKRFFDEHEIDFSAEVVS</sequence>
<dbReference type="AlphaFoldDB" id="A0A5R9BZJ7"/>